<accession>A0ABT2MP41</accession>
<feature type="region of interest" description="Disordered" evidence="1">
    <location>
        <begin position="126"/>
        <end position="147"/>
    </location>
</feature>
<organism evidence="2 3">
    <name type="scientific">Laspinema palackyanum D2a</name>
    <dbReference type="NCBI Taxonomy" id="2953684"/>
    <lineage>
        <taxon>Bacteria</taxon>
        <taxon>Bacillati</taxon>
        <taxon>Cyanobacteriota</taxon>
        <taxon>Cyanophyceae</taxon>
        <taxon>Oscillatoriophycideae</taxon>
        <taxon>Oscillatoriales</taxon>
        <taxon>Laspinemataceae</taxon>
        <taxon>Laspinema</taxon>
        <taxon>Laspinema palackyanum</taxon>
    </lineage>
</organism>
<protein>
    <submittedName>
        <fullName evidence="2">Uncharacterized protein</fullName>
    </submittedName>
</protein>
<evidence type="ECO:0000313" key="2">
    <source>
        <dbReference type="EMBL" id="MCT7966503.1"/>
    </source>
</evidence>
<gene>
    <name evidence="2" type="ORF">NG799_09185</name>
</gene>
<sequence length="147" mass="16759">MKSYNFQIFDKFLPPPTEIRNEDQSTQGVGATWKLRRMVQVPYPEPSYSFSEHTVTERLLRVVKVPYPQPEYPLPDASARDPLEPTRESCPRWDPVVTRWNSHHRTIGSNWSEPLSGSTVAIAASRIQRDPSTHKRAIANSPFSTPG</sequence>
<feature type="compositionally biased region" description="Basic and acidic residues" evidence="1">
    <location>
        <begin position="78"/>
        <end position="91"/>
    </location>
</feature>
<evidence type="ECO:0000313" key="3">
    <source>
        <dbReference type="Proteomes" id="UP001525890"/>
    </source>
</evidence>
<dbReference type="EMBL" id="JAMXFF010000011">
    <property type="protein sequence ID" value="MCT7966503.1"/>
    <property type="molecule type" value="Genomic_DNA"/>
</dbReference>
<name>A0ABT2MP41_9CYAN</name>
<evidence type="ECO:0000256" key="1">
    <source>
        <dbReference type="SAM" id="MobiDB-lite"/>
    </source>
</evidence>
<proteinExistence type="predicted"/>
<keyword evidence="3" id="KW-1185">Reference proteome</keyword>
<feature type="region of interest" description="Disordered" evidence="1">
    <location>
        <begin position="71"/>
        <end position="94"/>
    </location>
</feature>
<comment type="caution">
    <text evidence="2">The sequence shown here is derived from an EMBL/GenBank/DDBJ whole genome shotgun (WGS) entry which is preliminary data.</text>
</comment>
<dbReference type="RefSeq" id="WP_368006147.1">
    <property type="nucleotide sequence ID" value="NZ_JAMXFF010000011.1"/>
</dbReference>
<dbReference type="Proteomes" id="UP001525890">
    <property type="component" value="Unassembled WGS sequence"/>
</dbReference>
<reference evidence="2 3" key="1">
    <citation type="journal article" date="2022" name="Front. Microbiol.">
        <title>High genomic differentiation and limited gene flow indicate recent cryptic speciation within the genus Laspinema (cyanobacteria).</title>
        <authorList>
            <person name="Stanojkovic A."/>
            <person name="Skoupy S."/>
            <person name="Skaloud P."/>
            <person name="Dvorak P."/>
        </authorList>
    </citation>
    <scope>NUCLEOTIDE SEQUENCE [LARGE SCALE GENOMIC DNA]</scope>
    <source>
        <strain evidence="2 3">D2a</strain>
    </source>
</reference>